<gene>
    <name evidence="1" type="ORF">MSAN_02121300</name>
</gene>
<dbReference type="OrthoDB" id="3054606at2759"/>
<comment type="caution">
    <text evidence="1">The sequence shown here is derived from an EMBL/GenBank/DDBJ whole genome shotgun (WGS) entry which is preliminary data.</text>
</comment>
<protein>
    <submittedName>
        <fullName evidence="1">Uncharacterized protein</fullName>
    </submittedName>
</protein>
<dbReference type="Proteomes" id="UP000623467">
    <property type="component" value="Unassembled WGS sequence"/>
</dbReference>
<name>A0A8H6XGX3_9AGAR</name>
<proteinExistence type="predicted"/>
<organism evidence="1 2">
    <name type="scientific">Mycena sanguinolenta</name>
    <dbReference type="NCBI Taxonomy" id="230812"/>
    <lineage>
        <taxon>Eukaryota</taxon>
        <taxon>Fungi</taxon>
        <taxon>Dikarya</taxon>
        <taxon>Basidiomycota</taxon>
        <taxon>Agaricomycotina</taxon>
        <taxon>Agaricomycetes</taxon>
        <taxon>Agaricomycetidae</taxon>
        <taxon>Agaricales</taxon>
        <taxon>Marasmiineae</taxon>
        <taxon>Mycenaceae</taxon>
        <taxon>Mycena</taxon>
    </lineage>
</organism>
<dbReference type="AlphaFoldDB" id="A0A8H6XGX3"/>
<accession>A0A8H6XGX3</accession>
<dbReference type="EMBL" id="JACAZH010000030">
    <property type="protein sequence ID" value="KAF7340499.1"/>
    <property type="molecule type" value="Genomic_DNA"/>
</dbReference>
<sequence>MLFLPNTDSRSTWIIGGIGGMGGDGAYEGGEGGVGEASHIPTGRVSSCTKIFGGIGGGGGTGSYVGGTGGTGRGSVFYELLGDVDKMTLTGKPRPLSDLSIHEDLRKRLRQQGFVTVGALFMVSGGDLLKVDGFELGDICALKWALKSF</sequence>
<reference evidence="1" key="1">
    <citation type="submission" date="2020-05" db="EMBL/GenBank/DDBJ databases">
        <title>Mycena genomes resolve the evolution of fungal bioluminescence.</title>
        <authorList>
            <person name="Tsai I.J."/>
        </authorList>
    </citation>
    <scope>NUCLEOTIDE SEQUENCE</scope>
    <source>
        <strain evidence="1">160909Yilan</strain>
    </source>
</reference>
<evidence type="ECO:0000313" key="1">
    <source>
        <dbReference type="EMBL" id="KAF7340499.1"/>
    </source>
</evidence>
<keyword evidence="2" id="KW-1185">Reference proteome</keyword>
<evidence type="ECO:0000313" key="2">
    <source>
        <dbReference type="Proteomes" id="UP000623467"/>
    </source>
</evidence>